<gene>
    <name evidence="2" type="ORF">P186_0398</name>
</gene>
<feature type="transmembrane region" description="Helical" evidence="1">
    <location>
        <begin position="85"/>
        <end position="102"/>
    </location>
</feature>
<dbReference type="Proteomes" id="UP000005867">
    <property type="component" value="Chromosome"/>
</dbReference>
<dbReference type="AlphaFoldDB" id="G7VGE1"/>
<dbReference type="eggNOG" id="arCOG11631">
    <property type="taxonomic scope" value="Archaea"/>
</dbReference>
<dbReference type="BioCyc" id="PSP1104324:GJSN-387-MONOMER"/>
<organism evidence="2 3">
    <name type="scientific">Pyrobaculum ferrireducens</name>
    <dbReference type="NCBI Taxonomy" id="1104324"/>
    <lineage>
        <taxon>Archaea</taxon>
        <taxon>Thermoproteota</taxon>
        <taxon>Thermoprotei</taxon>
        <taxon>Thermoproteales</taxon>
        <taxon>Thermoproteaceae</taxon>
        <taxon>Pyrobaculum</taxon>
    </lineage>
</organism>
<keyword evidence="1" id="KW-0812">Transmembrane</keyword>
<feature type="transmembrane region" description="Helical" evidence="1">
    <location>
        <begin position="6"/>
        <end position="33"/>
    </location>
</feature>
<keyword evidence="1" id="KW-1133">Transmembrane helix</keyword>
<keyword evidence="3" id="KW-1185">Reference proteome</keyword>
<reference evidence="2 3" key="1">
    <citation type="journal article" date="2012" name="J. Bacteriol.">
        <title>Complete genome sequence of strain 1860, a crenarchaeon of the genus pyrobaculum able to grow with various electron acceptors.</title>
        <authorList>
            <person name="Mardanov A.V."/>
            <person name="Gumerov V.M."/>
            <person name="Slobodkina G.B."/>
            <person name="Beletsky A.V."/>
            <person name="Bonch-Osmolovskaya E.A."/>
            <person name="Ravin N.V."/>
            <person name="Skryabin K.G."/>
        </authorList>
    </citation>
    <scope>NUCLEOTIDE SEQUENCE [LARGE SCALE GENOMIC DNA]</scope>
    <source>
        <strain evidence="2 3">1860</strain>
    </source>
</reference>
<keyword evidence="1" id="KW-0472">Membrane</keyword>
<dbReference type="KEGG" id="pyr:P186_0398"/>
<feature type="transmembrane region" description="Helical" evidence="1">
    <location>
        <begin position="45"/>
        <end position="65"/>
    </location>
</feature>
<name>G7VGE1_9CREN</name>
<protein>
    <submittedName>
        <fullName evidence="2">Uncharacterized protein</fullName>
    </submittedName>
</protein>
<evidence type="ECO:0000313" key="2">
    <source>
        <dbReference type="EMBL" id="AET31852.1"/>
    </source>
</evidence>
<sequence length="111" mass="13295">MPYLSIFIGIGGWYFLLFWLIYLVAYLLILPAFRIRPRRLFYKPFFISMILITPLSAIPYTAGLVVSPNFLAHLGIPPEYARLSWIRYIHDVILLRFAFYYIERYMKRHGK</sequence>
<evidence type="ECO:0000313" key="3">
    <source>
        <dbReference type="Proteomes" id="UP000005867"/>
    </source>
</evidence>
<accession>G7VGE1</accession>
<dbReference type="STRING" id="1104324.P186_0398"/>
<dbReference type="EMBL" id="CP003098">
    <property type="protein sequence ID" value="AET31852.1"/>
    <property type="molecule type" value="Genomic_DNA"/>
</dbReference>
<proteinExistence type="predicted"/>
<evidence type="ECO:0000256" key="1">
    <source>
        <dbReference type="SAM" id="Phobius"/>
    </source>
</evidence>
<dbReference type="HOGENOM" id="CLU_2152715_0_0_2"/>